<gene>
    <name evidence="1" type="ORF">EVA_02066</name>
</gene>
<organism evidence="1">
    <name type="scientific">gut metagenome</name>
    <dbReference type="NCBI Taxonomy" id="749906"/>
    <lineage>
        <taxon>unclassified sequences</taxon>
        <taxon>metagenomes</taxon>
        <taxon>organismal metagenomes</taxon>
    </lineage>
</organism>
<dbReference type="AlphaFoldDB" id="J9GPX4"/>
<reference evidence="1" key="1">
    <citation type="journal article" date="2012" name="PLoS ONE">
        <title>Gene sets for utilization of primary and secondary nutrition supplies in the distal gut of endangered iberian lynx.</title>
        <authorList>
            <person name="Alcaide M."/>
            <person name="Messina E."/>
            <person name="Richter M."/>
            <person name="Bargiela R."/>
            <person name="Peplies J."/>
            <person name="Huws S.A."/>
            <person name="Newbold C.J."/>
            <person name="Golyshin P.N."/>
            <person name="Simon M.A."/>
            <person name="Lopez G."/>
            <person name="Yakimov M.M."/>
            <person name="Ferrer M."/>
        </authorList>
    </citation>
    <scope>NUCLEOTIDE SEQUENCE</scope>
</reference>
<protein>
    <submittedName>
        <fullName evidence="1">Uncharacterized protein</fullName>
    </submittedName>
</protein>
<name>J9GPX4_9ZZZZ</name>
<sequence length="95" mass="10798">MIISIFESVVRRINAALRKIKRAESSGEHPGTREDIRMIDGNSVALIRTRGGRMILKFIRTASKSLKEKRPRLITRSKIALVRQGGKIVFKILNK</sequence>
<proteinExistence type="predicted"/>
<dbReference type="EMBL" id="AMCI01000311">
    <property type="protein sequence ID" value="EJX09824.1"/>
    <property type="molecule type" value="Genomic_DNA"/>
</dbReference>
<comment type="caution">
    <text evidence="1">The sequence shown here is derived from an EMBL/GenBank/DDBJ whole genome shotgun (WGS) entry which is preliminary data.</text>
</comment>
<accession>J9GPX4</accession>
<evidence type="ECO:0000313" key="1">
    <source>
        <dbReference type="EMBL" id="EJX09824.1"/>
    </source>
</evidence>